<proteinExistence type="predicted"/>
<dbReference type="Proteomes" id="UP001418222">
    <property type="component" value="Unassembled WGS sequence"/>
</dbReference>
<protein>
    <submittedName>
        <fullName evidence="1">Uncharacterized protein</fullName>
    </submittedName>
</protein>
<evidence type="ECO:0000313" key="1">
    <source>
        <dbReference type="EMBL" id="KAK8936811.1"/>
    </source>
</evidence>
<dbReference type="EMBL" id="JBBWWQ010000010">
    <property type="protein sequence ID" value="KAK8936811.1"/>
    <property type="molecule type" value="Genomic_DNA"/>
</dbReference>
<organism evidence="1 2">
    <name type="scientific">Platanthera zijinensis</name>
    <dbReference type="NCBI Taxonomy" id="2320716"/>
    <lineage>
        <taxon>Eukaryota</taxon>
        <taxon>Viridiplantae</taxon>
        <taxon>Streptophyta</taxon>
        <taxon>Embryophyta</taxon>
        <taxon>Tracheophyta</taxon>
        <taxon>Spermatophyta</taxon>
        <taxon>Magnoliopsida</taxon>
        <taxon>Liliopsida</taxon>
        <taxon>Asparagales</taxon>
        <taxon>Orchidaceae</taxon>
        <taxon>Orchidoideae</taxon>
        <taxon>Orchideae</taxon>
        <taxon>Orchidinae</taxon>
        <taxon>Platanthera</taxon>
    </lineage>
</organism>
<sequence>MNGIDLVLRDIAKTQRSEETLVRRCPEILPESIPTQTPPFYSSAFDRPTSEPCVCGKQSGTLNKIQEDWIKIQLKLIEDGMRPPIRIDPPVPMWSKRPDLNAYLLKPLFVIDPERQYGVNVTAGACLSCNKVGFLFRKQFSSPRIIDCIDTTGFALYARYVCKKSKSSGGCGATFHVMDGAKTEKLIPTPIVLNYPVQLFEQSAHDVGLVQMSYDLYTSRSGSADVARHCNGYNGTLGPVESTLTGLVNDCIARQLPFFNRMEGAITGTHLSADHHHNVPGRMKLTDEFNGRKFAPVAGLHSVMNERQQILSHQFTSTTGNAEPSSTVITTAEEPAMANTCVVSEIVLRPPFMVDHQLPGLDQILAASIPAPSAGEPFSQVEKELLNYLLTSPAERSHVKSATGDQTSWKSLAKRFLYWARVARVLGMNQFRARSDGQLKQKVKDDNKKKSC</sequence>
<gene>
    <name evidence="1" type="ORF">KSP39_PZI011866</name>
</gene>
<name>A0AAP0BEI0_9ASPA</name>
<keyword evidence="2" id="KW-1185">Reference proteome</keyword>
<accession>A0AAP0BEI0</accession>
<reference evidence="1 2" key="1">
    <citation type="journal article" date="2022" name="Nat. Plants">
        <title>Genomes of leafy and leafless Platanthera orchids illuminate the evolution of mycoheterotrophy.</title>
        <authorList>
            <person name="Li M.H."/>
            <person name="Liu K.W."/>
            <person name="Li Z."/>
            <person name="Lu H.C."/>
            <person name="Ye Q.L."/>
            <person name="Zhang D."/>
            <person name="Wang J.Y."/>
            <person name="Li Y.F."/>
            <person name="Zhong Z.M."/>
            <person name="Liu X."/>
            <person name="Yu X."/>
            <person name="Liu D.K."/>
            <person name="Tu X.D."/>
            <person name="Liu B."/>
            <person name="Hao Y."/>
            <person name="Liao X.Y."/>
            <person name="Jiang Y.T."/>
            <person name="Sun W.H."/>
            <person name="Chen J."/>
            <person name="Chen Y.Q."/>
            <person name="Ai Y."/>
            <person name="Zhai J.W."/>
            <person name="Wu S.S."/>
            <person name="Zhou Z."/>
            <person name="Hsiao Y.Y."/>
            <person name="Wu W.L."/>
            <person name="Chen Y.Y."/>
            <person name="Lin Y.F."/>
            <person name="Hsu J.L."/>
            <person name="Li C.Y."/>
            <person name="Wang Z.W."/>
            <person name="Zhao X."/>
            <person name="Zhong W.Y."/>
            <person name="Ma X.K."/>
            <person name="Ma L."/>
            <person name="Huang J."/>
            <person name="Chen G.Z."/>
            <person name="Huang M.Z."/>
            <person name="Huang L."/>
            <person name="Peng D.H."/>
            <person name="Luo Y.B."/>
            <person name="Zou S.Q."/>
            <person name="Chen S.P."/>
            <person name="Lan S."/>
            <person name="Tsai W.C."/>
            <person name="Van de Peer Y."/>
            <person name="Liu Z.J."/>
        </authorList>
    </citation>
    <scope>NUCLEOTIDE SEQUENCE [LARGE SCALE GENOMIC DNA]</scope>
    <source>
        <strain evidence="1">Lor287</strain>
    </source>
</reference>
<dbReference type="AlphaFoldDB" id="A0AAP0BEI0"/>
<comment type="caution">
    <text evidence="1">The sequence shown here is derived from an EMBL/GenBank/DDBJ whole genome shotgun (WGS) entry which is preliminary data.</text>
</comment>
<evidence type="ECO:0000313" key="2">
    <source>
        <dbReference type="Proteomes" id="UP001418222"/>
    </source>
</evidence>